<gene>
    <name evidence="2" type="ORF">PAPYR_11152</name>
</gene>
<name>A0ABQ8U8B0_9EUKA</name>
<organism evidence="2 3">
    <name type="scientific">Paratrimastix pyriformis</name>
    <dbReference type="NCBI Taxonomy" id="342808"/>
    <lineage>
        <taxon>Eukaryota</taxon>
        <taxon>Metamonada</taxon>
        <taxon>Preaxostyla</taxon>
        <taxon>Paratrimastigidae</taxon>
        <taxon>Paratrimastix</taxon>
    </lineage>
</organism>
<proteinExistence type="predicted"/>
<accession>A0ABQ8U8B0</accession>
<dbReference type="InterPro" id="IPR026435">
    <property type="entry name" value="Myxo_Cys_rpt"/>
</dbReference>
<dbReference type="EMBL" id="JAPMOS010000176">
    <property type="protein sequence ID" value="KAJ4454203.1"/>
    <property type="molecule type" value="Genomic_DNA"/>
</dbReference>
<feature type="compositionally biased region" description="Pro residues" evidence="1">
    <location>
        <begin position="311"/>
        <end position="327"/>
    </location>
</feature>
<dbReference type="Proteomes" id="UP001141327">
    <property type="component" value="Unassembled WGS sequence"/>
</dbReference>
<keyword evidence="3" id="KW-1185">Reference proteome</keyword>
<sequence length="420" mass="44777">MRMACVSNSECGADQFCQKAVGDCQGTGTCAARPQMCNMLYMPVRTCSGGTASNQCFAWSQGENIASIEATVKPLLSPAPASCQENQECAEAEFCQKAIGDCKGSGRCVVRPQLCTMEYAPVKTCSGGTASNKCMAWSQGENVAAVGEVMAADPVVITDPTTPEPVTCTQNADCGEGMFCQTAIGNCDGKGQCASQPQFCTKEYMPVRTCSGTTVGNKCMAYAQGENIAAVEVVEPLTPSGCQENAQCGQGQFCQKADCKGTGQCTPIPTQCPVYFRAPDPVTGCDGRQYYDTCRAWQHGINVASSQVTPTPLPPTPVPVPPTPRPQNPSTQRPTNPQGQCHVNAQCGEGQFCQKKIGDCKGWGQCVATDSIITPRYIRKPDPVMGCDRRQYADEFAAWRAGVNVAYRFPTQIPLKTSKK</sequence>
<comment type="caution">
    <text evidence="2">The sequence shown here is derived from an EMBL/GenBank/DDBJ whole genome shotgun (WGS) entry which is preliminary data.</text>
</comment>
<protein>
    <recommendedName>
        <fullName evidence="4">Kazal-like domain-containing protein</fullName>
    </recommendedName>
</protein>
<dbReference type="NCBIfam" id="TIGR04201">
    <property type="entry name" value="Myxo_Cys_RPT"/>
    <property type="match status" value="1"/>
</dbReference>
<evidence type="ECO:0000313" key="3">
    <source>
        <dbReference type="Proteomes" id="UP001141327"/>
    </source>
</evidence>
<feature type="region of interest" description="Disordered" evidence="1">
    <location>
        <begin position="305"/>
        <end position="337"/>
    </location>
</feature>
<evidence type="ECO:0000256" key="1">
    <source>
        <dbReference type="SAM" id="MobiDB-lite"/>
    </source>
</evidence>
<evidence type="ECO:0000313" key="2">
    <source>
        <dbReference type="EMBL" id="KAJ4454203.1"/>
    </source>
</evidence>
<evidence type="ECO:0008006" key="4">
    <source>
        <dbReference type="Google" id="ProtNLM"/>
    </source>
</evidence>
<reference evidence="2" key="1">
    <citation type="journal article" date="2022" name="bioRxiv">
        <title>Genomics of Preaxostyla Flagellates Illuminates Evolutionary Transitions and the Path Towards Mitochondrial Loss.</title>
        <authorList>
            <person name="Novak L.V.F."/>
            <person name="Treitli S.C."/>
            <person name="Pyrih J."/>
            <person name="Halakuc P."/>
            <person name="Pipaliya S.V."/>
            <person name="Vacek V."/>
            <person name="Brzon O."/>
            <person name="Soukal P."/>
            <person name="Eme L."/>
            <person name="Dacks J.B."/>
            <person name="Karnkowska A."/>
            <person name="Elias M."/>
            <person name="Hampl V."/>
        </authorList>
    </citation>
    <scope>NUCLEOTIDE SEQUENCE</scope>
    <source>
        <strain evidence="2">RCP-MX</strain>
    </source>
</reference>